<feature type="chain" id="PRO_5029491335" evidence="2">
    <location>
        <begin position="17"/>
        <end position="115"/>
    </location>
</feature>
<comment type="caution">
    <text evidence="3">The sequence shown here is derived from an EMBL/GenBank/DDBJ whole genome shotgun (WGS) entry which is preliminary data.</text>
</comment>
<dbReference type="EMBL" id="JACBKZ010000005">
    <property type="protein sequence ID" value="KAF5950013.1"/>
    <property type="molecule type" value="Genomic_DNA"/>
</dbReference>
<reference evidence="3 4" key="2">
    <citation type="submission" date="2020-07" db="EMBL/GenBank/DDBJ databases">
        <title>Genome assembly of wild tea tree DASZ reveals pedigree and selection history of tea varieties.</title>
        <authorList>
            <person name="Zhang W."/>
        </authorList>
    </citation>
    <scope>NUCLEOTIDE SEQUENCE [LARGE SCALE GENOMIC DNA]</scope>
    <source>
        <strain evidence="4">cv. G240</strain>
        <tissue evidence="3">Leaf</tissue>
    </source>
</reference>
<dbReference type="Proteomes" id="UP000593564">
    <property type="component" value="Unassembled WGS sequence"/>
</dbReference>
<keyword evidence="4" id="KW-1185">Reference proteome</keyword>
<keyword evidence="2" id="KW-0732">Signal</keyword>
<name>A0A7J7HAP4_CAMSI</name>
<reference evidence="4" key="1">
    <citation type="journal article" date="2020" name="Nat. Commun.">
        <title>Genome assembly of wild tea tree DASZ reveals pedigree and selection history of tea varieties.</title>
        <authorList>
            <person name="Zhang W."/>
            <person name="Zhang Y."/>
            <person name="Qiu H."/>
            <person name="Guo Y."/>
            <person name="Wan H."/>
            <person name="Zhang X."/>
            <person name="Scossa F."/>
            <person name="Alseekh S."/>
            <person name="Zhang Q."/>
            <person name="Wang P."/>
            <person name="Xu L."/>
            <person name="Schmidt M.H."/>
            <person name="Jia X."/>
            <person name="Li D."/>
            <person name="Zhu A."/>
            <person name="Guo F."/>
            <person name="Chen W."/>
            <person name="Ni D."/>
            <person name="Usadel B."/>
            <person name="Fernie A.R."/>
            <person name="Wen W."/>
        </authorList>
    </citation>
    <scope>NUCLEOTIDE SEQUENCE [LARGE SCALE GENOMIC DNA]</scope>
    <source>
        <strain evidence="4">cv. G240</strain>
    </source>
</reference>
<accession>A0A7J7HAP4</accession>
<evidence type="ECO:0000256" key="2">
    <source>
        <dbReference type="SAM" id="SignalP"/>
    </source>
</evidence>
<evidence type="ECO:0000313" key="4">
    <source>
        <dbReference type="Proteomes" id="UP000593564"/>
    </source>
</evidence>
<dbReference type="AlphaFoldDB" id="A0A7J7HAP4"/>
<sequence length="115" mass="12724">MLTSLLLFPCLICCSQIFFSSIKEKDLKLLERETLNLKSRGPLKRGNGRSNGDSILHVPNQGARSSERVVARATRHNKSPRSSVECKASGHGFETEDPQICAASVSEIYQDMDSK</sequence>
<evidence type="ECO:0000313" key="3">
    <source>
        <dbReference type="EMBL" id="KAF5950013.1"/>
    </source>
</evidence>
<gene>
    <name evidence="3" type="ORF">HYC85_012006</name>
</gene>
<evidence type="ECO:0000256" key="1">
    <source>
        <dbReference type="SAM" id="MobiDB-lite"/>
    </source>
</evidence>
<organism evidence="3 4">
    <name type="scientific">Camellia sinensis</name>
    <name type="common">Tea plant</name>
    <name type="synonym">Thea sinensis</name>
    <dbReference type="NCBI Taxonomy" id="4442"/>
    <lineage>
        <taxon>Eukaryota</taxon>
        <taxon>Viridiplantae</taxon>
        <taxon>Streptophyta</taxon>
        <taxon>Embryophyta</taxon>
        <taxon>Tracheophyta</taxon>
        <taxon>Spermatophyta</taxon>
        <taxon>Magnoliopsida</taxon>
        <taxon>eudicotyledons</taxon>
        <taxon>Gunneridae</taxon>
        <taxon>Pentapetalae</taxon>
        <taxon>asterids</taxon>
        <taxon>Ericales</taxon>
        <taxon>Theaceae</taxon>
        <taxon>Camellia</taxon>
    </lineage>
</organism>
<protein>
    <submittedName>
        <fullName evidence="3">Uncharacterized protein</fullName>
    </submittedName>
</protein>
<feature type="region of interest" description="Disordered" evidence="1">
    <location>
        <begin position="38"/>
        <end position="93"/>
    </location>
</feature>
<proteinExistence type="predicted"/>
<feature type="signal peptide" evidence="2">
    <location>
        <begin position="1"/>
        <end position="16"/>
    </location>
</feature>